<accession>A0A0F9VPP1</accession>
<comment type="caution">
    <text evidence="3">The sequence shown here is derived from an EMBL/GenBank/DDBJ whole genome shotgun (WGS) entry which is preliminary data.</text>
</comment>
<sequence>MTNKADSKGGQGNGIDETRALGKRSDPKVKADRPQVSDKDKLTKAVLTIDDLSARMERLDKSSGPFGNDDEIDFKAGRVSSLLDDVMPAKSAAVVKKDEEGEISLDDILGNNVTQEQVEEDDIDLGDLDDGEHDLIETTPFMNNELAAMEDDDYSAAVDDFLSEVEDEGLWGEESDPIDDMVDAQFETEATEESPFAALFTPVGASENFYDPGVSEGKITTEISDTDQETVDFDDESLFFDNEIDIQVSNEGRVHELATLPGAGSFADEEDEAIFEDKNKHADDSTDEEDPSSGLPQLTMGGDDNMYAPGTDYADDDVAHTSEERDFADSFCSDDTPAETDMMMKKEDGMATSEYGSDEDQNNLDDLSSLEDGQEENTFDANEIDAFSEDETPDRENGAFEGEDLDDLLNDDSDHLDIDASEAHVDQTDAAENDAADAIFGDDEADDVTLAAPVLVADTNHRAQVNLIEDDIVEGAREDTPSLPAKKMPAKAALLAAASFVILGGFGLAAWNGVIPGVDLNPAAGYPPNAVQVTDTGEAIDTPGQVASVDIDKVDPIAPIAPKAEATDQKGTVRLADLMGTKTEDTSDEPLDPANLSDLMDDPSVDGEGGIDVLTVEDTPFDDDIDLTVVDEDAIVEPAVDGLDGEDIIVAEVEDIEGAMDGDASVDAVIEGQPDLIVVEEDAGDELDPISALAAEINNTTGALKNAALDDDEMDVAEAKTSVFVGEERVSEVEADVADISNNIEALTEEVSKMNTLMVQTMERNSTIATRVESNERSLRTVTAILTEFTGVRESLDQTQIVLLDIAARVGSLEASNPADKQEVGTAIKEINGELKRLTANMAILARMTVNGVSALEAPNASAGNNGVQTSNSRAPGAGNDTVFADDTKTFRATTPPAGAVPSDVENGDFVEGYGYVLDVVPASGNQNLVVMENGSVLVPK</sequence>
<feature type="compositionally biased region" description="Basic and acidic residues" evidence="2">
    <location>
        <begin position="317"/>
        <end position="328"/>
    </location>
</feature>
<organism evidence="3">
    <name type="scientific">marine sediment metagenome</name>
    <dbReference type="NCBI Taxonomy" id="412755"/>
    <lineage>
        <taxon>unclassified sequences</taxon>
        <taxon>metagenomes</taxon>
        <taxon>ecological metagenomes</taxon>
    </lineage>
</organism>
<keyword evidence="1" id="KW-0175">Coiled coil</keyword>
<feature type="compositionally biased region" description="Basic and acidic residues" evidence="2">
    <location>
        <begin position="16"/>
        <end position="40"/>
    </location>
</feature>
<evidence type="ECO:0000313" key="3">
    <source>
        <dbReference type="EMBL" id="KKO01878.1"/>
    </source>
</evidence>
<proteinExistence type="predicted"/>
<feature type="region of interest" description="Disordered" evidence="2">
    <location>
        <begin position="1"/>
        <end position="40"/>
    </location>
</feature>
<evidence type="ECO:0000256" key="1">
    <source>
        <dbReference type="SAM" id="Coils"/>
    </source>
</evidence>
<reference evidence="3" key="1">
    <citation type="journal article" date="2015" name="Nature">
        <title>Complex archaea that bridge the gap between prokaryotes and eukaryotes.</title>
        <authorList>
            <person name="Spang A."/>
            <person name="Saw J.H."/>
            <person name="Jorgensen S.L."/>
            <person name="Zaremba-Niedzwiedzka K."/>
            <person name="Martijn J."/>
            <person name="Lind A.E."/>
            <person name="van Eijk R."/>
            <person name="Schleper C."/>
            <person name="Guy L."/>
            <person name="Ettema T.J."/>
        </authorList>
    </citation>
    <scope>NUCLEOTIDE SEQUENCE</scope>
</reference>
<dbReference type="AlphaFoldDB" id="A0A0F9VPP1"/>
<feature type="coiled-coil region" evidence="1">
    <location>
        <begin position="730"/>
        <end position="764"/>
    </location>
</feature>
<dbReference type="EMBL" id="LAZR01000033">
    <property type="protein sequence ID" value="KKO01878.1"/>
    <property type="molecule type" value="Genomic_DNA"/>
</dbReference>
<gene>
    <name evidence="3" type="ORF">LCGC14_0112330</name>
</gene>
<feature type="compositionally biased region" description="Acidic residues" evidence="2">
    <location>
        <begin position="356"/>
        <end position="393"/>
    </location>
</feature>
<protein>
    <submittedName>
        <fullName evidence="3">Uncharacterized protein</fullName>
    </submittedName>
</protein>
<feature type="compositionally biased region" description="Basic and acidic residues" evidence="2">
    <location>
        <begin position="275"/>
        <end position="284"/>
    </location>
</feature>
<evidence type="ECO:0000256" key="2">
    <source>
        <dbReference type="SAM" id="MobiDB-lite"/>
    </source>
</evidence>
<feature type="region of interest" description="Disordered" evidence="2">
    <location>
        <begin position="261"/>
        <end position="414"/>
    </location>
</feature>
<feature type="compositionally biased region" description="Acidic residues" evidence="2">
    <location>
        <begin position="401"/>
        <end position="411"/>
    </location>
</feature>
<name>A0A0F9VPP1_9ZZZZ</name>
<feature type="region of interest" description="Disordered" evidence="2">
    <location>
        <begin position="580"/>
        <end position="602"/>
    </location>
</feature>